<dbReference type="AlphaFoldDB" id="A0A915KSW8"/>
<organism evidence="1 2">
    <name type="scientific">Romanomermis culicivorax</name>
    <name type="common">Nematode worm</name>
    <dbReference type="NCBI Taxonomy" id="13658"/>
    <lineage>
        <taxon>Eukaryota</taxon>
        <taxon>Metazoa</taxon>
        <taxon>Ecdysozoa</taxon>
        <taxon>Nematoda</taxon>
        <taxon>Enoplea</taxon>
        <taxon>Dorylaimia</taxon>
        <taxon>Mermithida</taxon>
        <taxon>Mermithoidea</taxon>
        <taxon>Mermithidae</taxon>
        <taxon>Romanomermis</taxon>
    </lineage>
</organism>
<proteinExistence type="predicted"/>
<evidence type="ECO:0000313" key="2">
    <source>
        <dbReference type="WBParaSite" id="nRc.2.0.1.t41994-RA"/>
    </source>
</evidence>
<evidence type="ECO:0000313" key="1">
    <source>
        <dbReference type="Proteomes" id="UP000887565"/>
    </source>
</evidence>
<name>A0A915KSW8_ROMCU</name>
<accession>A0A915KSW8</accession>
<protein>
    <submittedName>
        <fullName evidence="2">Uncharacterized protein</fullName>
    </submittedName>
</protein>
<keyword evidence="1" id="KW-1185">Reference proteome</keyword>
<dbReference type="WBParaSite" id="nRc.2.0.1.t41994-RA">
    <property type="protein sequence ID" value="nRc.2.0.1.t41994-RA"/>
    <property type="gene ID" value="nRc.2.0.1.g41994"/>
</dbReference>
<sequence length="73" mass="7924">MDKVMEPIRLSQSFGPPLQFTSAILCDLLIKREDQFIIINTSPTSDIQKWRVVLGNDGGAQCPVSTSGAGCNN</sequence>
<dbReference type="Proteomes" id="UP000887565">
    <property type="component" value="Unplaced"/>
</dbReference>
<reference evidence="2" key="1">
    <citation type="submission" date="2022-11" db="UniProtKB">
        <authorList>
            <consortium name="WormBaseParasite"/>
        </authorList>
    </citation>
    <scope>IDENTIFICATION</scope>
</reference>